<sequence length="60" mass="6848">MSSPIKKELDIIIIQFFTKKLFYSQARAKIEEIVDLEVEKVKQAGKNDFAYREIVSLGGA</sequence>
<gene>
    <name evidence="1" type="ORF">MM171B00554_0006</name>
</gene>
<reference evidence="1" key="1">
    <citation type="submission" date="2020-03" db="EMBL/GenBank/DDBJ databases">
        <title>The deep terrestrial virosphere.</title>
        <authorList>
            <person name="Holmfeldt K."/>
            <person name="Nilsson E."/>
            <person name="Simone D."/>
            <person name="Lopez-Fernandez M."/>
            <person name="Wu X."/>
            <person name="de Brujin I."/>
            <person name="Lundin D."/>
            <person name="Andersson A."/>
            <person name="Bertilsson S."/>
            <person name="Dopson M."/>
        </authorList>
    </citation>
    <scope>NUCLEOTIDE SEQUENCE</scope>
    <source>
        <strain evidence="1">MM171B00554</strain>
    </source>
</reference>
<dbReference type="EMBL" id="MT143859">
    <property type="protein sequence ID" value="QJB03745.1"/>
    <property type="molecule type" value="Genomic_DNA"/>
</dbReference>
<accession>A0A6M3ME69</accession>
<evidence type="ECO:0000313" key="1">
    <source>
        <dbReference type="EMBL" id="QJB03745.1"/>
    </source>
</evidence>
<organism evidence="1">
    <name type="scientific">viral metagenome</name>
    <dbReference type="NCBI Taxonomy" id="1070528"/>
    <lineage>
        <taxon>unclassified sequences</taxon>
        <taxon>metagenomes</taxon>
        <taxon>organismal metagenomes</taxon>
    </lineage>
</organism>
<protein>
    <submittedName>
        <fullName evidence="1">Uncharacterized protein</fullName>
    </submittedName>
</protein>
<dbReference type="AlphaFoldDB" id="A0A6M3ME69"/>
<proteinExistence type="predicted"/>
<name>A0A6M3ME69_9ZZZZ</name>